<reference evidence="1" key="1">
    <citation type="journal article" date="2015" name="Nature">
        <title>Complex archaea that bridge the gap between prokaryotes and eukaryotes.</title>
        <authorList>
            <person name="Spang A."/>
            <person name="Saw J.H."/>
            <person name="Jorgensen S.L."/>
            <person name="Zaremba-Niedzwiedzka K."/>
            <person name="Martijn J."/>
            <person name="Lind A.E."/>
            <person name="van Eijk R."/>
            <person name="Schleper C."/>
            <person name="Guy L."/>
            <person name="Ettema T.J."/>
        </authorList>
    </citation>
    <scope>NUCLEOTIDE SEQUENCE</scope>
</reference>
<accession>A0A0F9BWR5</accession>
<proteinExistence type="predicted"/>
<organism evidence="1">
    <name type="scientific">marine sediment metagenome</name>
    <dbReference type="NCBI Taxonomy" id="412755"/>
    <lineage>
        <taxon>unclassified sequences</taxon>
        <taxon>metagenomes</taxon>
        <taxon>ecological metagenomes</taxon>
    </lineage>
</organism>
<dbReference type="AlphaFoldDB" id="A0A0F9BWR5"/>
<sequence>MNKEEAIQYVKDKLADPMYYDYALLVNILIDHVSLEDTELREFAALLGTETYGCAKNDVVGLIDLMEKDDAKS</sequence>
<protein>
    <submittedName>
        <fullName evidence="1">Uncharacterized protein</fullName>
    </submittedName>
</protein>
<gene>
    <name evidence="1" type="ORF">LCGC14_2678750</name>
</gene>
<dbReference type="EMBL" id="LAZR01047171">
    <property type="protein sequence ID" value="KKK94844.1"/>
    <property type="molecule type" value="Genomic_DNA"/>
</dbReference>
<evidence type="ECO:0000313" key="1">
    <source>
        <dbReference type="EMBL" id="KKK94844.1"/>
    </source>
</evidence>
<name>A0A0F9BWR5_9ZZZZ</name>
<comment type="caution">
    <text evidence="1">The sequence shown here is derived from an EMBL/GenBank/DDBJ whole genome shotgun (WGS) entry which is preliminary data.</text>
</comment>